<proteinExistence type="predicted"/>
<dbReference type="PANTHER" id="PTHR24559">
    <property type="entry name" value="TRANSPOSON TY3-I GAG-POL POLYPROTEIN"/>
    <property type="match status" value="1"/>
</dbReference>
<name>A0A438GPF3_VITVI</name>
<dbReference type="PANTHER" id="PTHR24559:SF457">
    <property type="entry name" value="RNA-DIRECTED DNA POLYMERASE HOMOLOG"/>
    <property type="match status" value="1"/>
</dbReference>
<accession>A0A438GPF3</accession>
<dbReference type="Gene3D" id="3.10.10.10">
    <property type="entry name" value="HIV Type 1 Reverse Transcriptase, subunit A, domain 1"/>
    <property type="match status" value="1"/>
</dbReference>
<evidence type="ECO:0000313" key="2">
    <source>
        <dbReference type="EMBL" id="RVW74081.1"/>
    </source>
</evidence>
<dbReference type="Pfam" id="PF00078">
    <property type="entry name" value="RVT_1"/>
    <property type="match status" value="1"/>
</dbReference>
<dbReference type="Proteomes" id="UP000288805">
    <property type="component" value="Unassembled WGS sequence"/>
</dbReference>
<dbReference type="InterPro" id="IPR036397">
    <property type="entry name" value="RNaseH_sf"/>
</dbReference>
<dbReference type="AlphaFoldDB" id="A0A438GPF3"/>
<evidence type="ECO:0000259" key="1">
    <source>
        <dbReference type="Pfam" id="PF00078"/>
    </source>
</evidence>
<dbReference type="InterPro" id="IPR012337">
    <property type="entry name" value="RNaseH-like_sf"/>
</dbReference>
<dbReference type="CDD" id="cd01647">
    <property type="entry name" value="RT_LTR"/>
    <property type="match status" value="1"/>
</dbReference>
<dbReference type="GO" id="GO:0003676">
    <property type="term" value="F:nucleic acid binding"/>
    <property type="evidence" value="ECO:0007669"/>
    <property type="project" value="InterPro"/>
</dbReference>
<reference evidence="2 3" key="1">
    <citation type="journal article" date="2018" name="PLoS Genet.">
        <title>Population sequencing reveals clonal diversity and ancestral inbreeding in the grapevine cultivar Chardonnay.</title>
        <authorList>
            <person name="Roach M.J."/>
            <person name="Johnson D.L."/>
            <person name="Bohlmann J."/>
            <person name="van Vuuren H.J."/>
            <person name="Jones S.J."/>
            <person name="Pretorius I.S."/>
            <person name="Schmidt S.A."/>
            <person name="Borneman A.R."/>
        </authorList>
    </citation>
    <scope>NUCLEOTIDE SEQUENCE [LARGE SCALE GENOMIC DNA]</scope>
    <source>
        <strain evidence="3">cv. Chardonnay</strain>
        <tissue evidence="2">Leaf</tissue>
    </source>
</reference>
<organism evidence="2 3">
    <name type="scientific">Vitis vinifera</name>
    <name type="common">Grape</name>
    <dbReference type="NCBI Taxonomy" id="29760"/>
    <lineage>
        <taxon>Eukaryota</taxon>
        <taxon>Viridiplantae</taxon>
        <taxon>Streptophyta</taxon>
        <taxon>Embryophyta</taxon>
        <taxon>Tracheophyta</taxon>
        <taxon>Spermatophyta</taxon>
        <taxon>Magnoliopsida</taxon>
        <taxon>eudicotyledons</taxon>
        <taxon>Gunneridae</taxon>
        <taxon>Pentapetalae</taxon>
        <taxon>rosids</taxon>
        <taxon>Vitales</taxon>
        <taxon>Vitaceae</taxon>
        <taxon>Viteae</taxon>
        <taxon>Vitis</taxon>
    </lineage>
</organism>
<dbReference type="InterPro" id="IPR000477">
    <property type="entry name" value="RT_dom"/>
</dbReference>
<feature type="domain" description="Reverse transcriptase" evidence="1">
    <location>
        <begin position="616"/>
        <end position="739"/>
    </location>
</feature>
<dbReference type="InterPro" id="IPR053134">
    <property type="entry name" value="RNA-dir_DNA_polymerase"/>
</dbReference>
<dbReference type="InterPro" id="IPR043128">
    <property type="entry name" value="Rev_trsase/Diguanyl_cyclase"/>
</dbReference>
<sequence length="1156" mass="130908">MHSIDFAEFDDHIHMLSWDEPEPEPIVSDEIHGIGRVTLGPWMSTPFRLTPEVASVQTTTIEPLTFPHYSVWTPFVLISNVVEYVIRGGRVIRQQPPAATRPLEASSSTHRDALTRALSHIRVDTTTTPEGLIHMMKTTHVLSTFLSAVRSSSSICPPGQWFGPELRAYDSTRREVMGTLEIELLIGPATFVTMFQVITVQSTRDMFIFAEPLLQISHSDDDLQLTGFTFDEVQTLEMKDLCREFVAMSFDQHGSIVVLDMMRGMSYLPGMGLGRHQHGPREGEVSTNSHTVRLSYSPVHHEAIRLFCESVEPQTHSNVIIGGLSTTQEVGLQSLVRQLWLSDGAPSTSTTAFTVLSSLDRMSLMTLYFPDEIDERGTFAEVGDIVNGTALHDDYTDEMLALSLSQIEEIVQPGLASLFDLFGVSTIKLIEEIRLPLLRSLLRHFEYLPVSYDIDLSVPSSLTAQIFDIDDEITWHDSDDDSSSVSDSDPIDQRVSPAVGDTEIVDFGIADQPRELRIGSDLSADEKDSLIQLLRAYLDIFAWSYEDMPSLDPSIVQHRLPLLPHARPVKQKLRRLAPSLEFAGERRDPEAAQCGILVSGRVPGVVGQCRPCSQKGRQGHSMLSFMDGFSGYSQILMAPEDMEKTSFITEWGTYCYKVMPFGLKNTGATYQRATTTLFHDMMHRDVEVYVDDMIVKSRERPDHLAALERFFERVRQFRLRLNPKKCTFGVTSGKLLGYMVSERGIEVDPDKIRVILDMPAPRTEREVRDFLGRLQYISRFIARLTDIYEPIFQLLRKIQPTAVLYPIPIRLKRGLGMHVGSVDDSGKDRAIYYLSKRMLDYEARYVIIERYCLHWPALVGRLMRCFDGRAIDDYFSDEDVAIVTSLSGWRMYFDGATNHSGYGIGVLLISPHGDHIPRSSRSALAYCCLIDDIETDDGLPWYHDIYHFLRLDVYPEAATAKDRRALRQLAARFVICGETLYRRSADGMLLLCFDRASDDRVMREVNAGVCDHICEDICWLTFIGKISPKSSSGHEFIGRHDYFTKWVEAASYARLTSSGVASFIRSHIICRYGVPHELISDRGVHFRVEDGRDFSDWSEKLPFALWAYRTFFAPLRSHTLLIGIRHRGVLPVEIEMGSLRVALEQQILEADWLSSI</sequence>
<dbReference type="Gene3D" id="3.30.70.270">
    <property type="match status" value="2"/>
</dbReference>
<dbReference type="InterPro" id="IPR043502">
    <property type="entry name" value="DNA/RNA_pol_sf"/>
</dbReference>
<protein>
    <submittedName>
        <fullName evidence="2">Retrovirus-related Pol polyprotein from transposon 17.6</fullName>
    </submittedName>
</protein>
<evidence type="ECO:0000313" key="3">
    <source>
        <dbReference type="Proteomes" id="UP000288805"/>
    </source>
</evidence>
<gene>
    <name evidence="2" type="primary">pol_546</name>
    <name evidence="2" type="ORF">CK203_056436</name>
</gene>
<dbReference type="SUPFAM" id="SSF56672">
    <property type="entry name" value="DNA/RNA polymerases"/>
    <property type="match status" value="1"/>
</dbReference>
<comment type="caution">
    <text evidence="2">The sequence shown here is derived from an EMBL/GenBank/DDBJ whole genome shotgun (WGS) entry which is preliminary data.</text>
</comment>
<dbReference type="Gene3D" id="3.30.420.10">
    <property type="entry name" value="Ribonuclease H-like superfamily/Ribonuclease H"/>
    <property type="match status" value="1"/>
</dbReference>
<dbReference type="SUPFAM" id="SSF53098">
    <property type="entry name" value="Ribonuclease H-like"/>
    <property type="match status" value="1"/>
</dbReference>
<dbReference type="EMBL" id="QGNW01000377">
    <property type="protein sequence ID" value="RVW74081.1"/>
    <property type="molecule type" value="Genomic_DNA"/>
</dbReference>